<feature type="domain" description="PLD phosphodiesterase" evidence="10">
    <location>
        <begin position="1367"/>
        <end position="1394"/>
    </location>
</feature>
<organism evidence="11 12">
    <name type="scientific">Phytophthora fragariae</name>
    <dbReference type="NCBI Taxonomy" id="53985"/>
    <lineage>
        <taxon>Eukaryota</taxon>
        <taxon>Sar</taxon>
        <taxon>Stramenopiles</taxon>
        <taxon>Oomycota</taxon>
        <taxon>Peronosporomycetes</taxon>
        <taxon>Peronosporales</taxon>
        <taxon>Peronosporaceae</taxon>
        <taxon>Phytophthora</taxon>
    </lineage>
</organism>
<proteinExistence type="inferred from homology"/>
<comment type="similarity">
    <text evidence="2">Belongs to the CoA-transferase III family.</text>
</comment>
<name>A0A6A3LS11_9STRA</name>
<evidence type="ECO:0000256" key="5">
    <source>
        <dbReference type="ARBA" id="ARBA00022801"/>
    </source>
</evidence>
<dbReference type="EMBL" id="QXFW01000197">
    <property type="protein sequence ID" value="KAE9020948.1"/>
    <property type="molecule type" value="Genomic_DNA"/>
</dbReference>
<comment type="catalytic activity">
    <reaction evidence="1">
        <text>a 1,2-diacyl-sn-glycero-3-phosphocholine + H2O = a 1,2-diacyl-sn-glycero-3-phosphate + choline + H(+)</text>
        <dbReference type="Rhea" id="RHEA:14445"/>
        <dbReference type="ChEBI" id="CHEBI:15354"/>
        <dbReference type="ChEBI" id="CHEBI:15377"/>
        <dbReference type="ChEBI" id="CHEBI:15378"/>
        <dbReference type="ChEBI" id="CHEBI:57643"/>
        <dbReference type="ChEBI" id="CHEBI:58608"/>
        <dbReference type="EC" id="3.1.4.4"/>
    </reaction>
</comment>
<feature type="compositionally biased region" description="Low complexity" evidence="8">
    <location>
        <begin position="458"/>
        <end position="479"/>
    </location>
</feature>
<feature type="compositionally biased region" description="Basic and acidic residues" evidence="8">
    <location>
        <begin position="2458"/>
        <end position="2467"/>
    </location>
</feature>
<feature type="region of interest" description="Disordered" evidence="8">
    <location>
        <begin position="1219"/>
        <end position="1247"/>
    </location>
</feature>
<dbReference type="SMART" id="SM00155">
    <property type="entry name" value="PLDc"/>
    <property type="match status" value="2"/>
</dbReference>
<gene>
    <name evidence="11" type="ORF">PF011_g5157</name>
</gene>
<evidence type="ECO:0000313" key="11">
    <source>
        <dbReference type="EMBL" id="KAE9020948.1"/>
    </source>
</evidence>
<dbReference type="GO" id="GO:0005886">
    <property type="term" value="C:plasma membrane"/>
    <property type="evidence" value="ECO:0007669"/>
    <property type="project" value="TreeGrafter"/>
</dbReference>
<dbReference type="InterPro" id="IPR025202">
    <property type="entry name" value="PLD-like_dom"/>
</dbReference>
<evidence type="ECO:0000256" key="4">
    <source>
        <dbReference type="ARBA" id="ARBA00022737"/>
    </source>
</evidence>
<feature type="region of interest" description="Disordered" evidence="8">
    <location>
        <begin position="2170"/>
        <end position="2193"/>
    </location>
</feature>
<dbReference type="Pfam" id="PF00614">
    <property type="entry name" value="PLDc"/>
    <property type="match status" value="1"/>
</dbReference>
<keyword evidence="9" id="KW-0472">Membrane</keyword>
<dbReference type="Pfam" id="PF02515">
    <property type="entry name" value="CoA_transf_3"/>
    <property type="match status" value="1"/>
</dbReference>
<evidence type="ECO:0000256" key="3">
    <source>
        <dbReference type="ARBA" id="ARBA00012027"/>
    </source>
</evidence>
<dbReference type="CDD" id="cd09141">
    <property type="entry name" value="PLDc_vPLD1_2_yPLD_like_2"/>
    <property type="match status" value="1"/>
</dbReference>
<feature type="region of interest" description="Disordered" evidence="8">
    <location>
        <begin position="2433"/>
        <end position="2467"/>
    </location>
</feature>
<evidence type="ECO:0000313" key="12">
    <source>
        <dbReference type="Proteomes" id="UP000460718"/>
    </source>
</evidence>
<reference evidence="11 12" key="1">
    <citation type="submission" date="2018-09" db="EMBL/GenBank/DDBJ databases">
        <title>Genomic investigation of the strawberry pathogen Phytophthora fragariae indicates pathogenicity is determined by transcriptional variation in three key races.</title>
        <authorList>
            <person name="Adams T.M."/>
            <person name="Armitage A.D."/>
            <person name="Sobczyk M.K."/>
            <person name="Bates H.J."/>
            <person name="Dunwell J.M."/>
            <person name="Nellist C.F."/>
            <person name="Harrison R.J."/>
        </authorList>
    </citation>
    <scope>NUCLEOTIDE SEQUENCE [LARGE SCALE GENOMIC DNA]</scope>
    <source>
        <strain evidence="11 12">SCRP245</strain>
    </source>
</reference>
<keyword evidence="7" id="KW-0443">Lipid metabolism</keyword>
<evidence type="ECO:0000256" key="1">
    <source>
        <dbReference type="ARBA" id="ARBA00000798"/>
    </source>
</evidence>
<feature type="domain" description="PLD phosphodiesterase" evidence="10">
    <location>
        <begin position="1761"/>
        <end position="1788"/>
    </location>
</feature>
<feature type="compositionally biased region" description="Acidic residues" evidence="8">
    <location>
        <begin position="2438"/>
        <end position="2449"/>
    </location>
</feature>
<keyword evidence="9" id="KW-0812">Transmembrane</keyword>
<dbReference type="PANTHER" id="PTHR18896:SF76">
    <property type="entry name" value="PHOSPHOLIPASE"/>
    <property type="match status" value="1"/>
</dbReference>
<dbReference type="SUPFAM" id="SSF89796">
    <property type="entry name" value="CoA-transferase family III (CaiB/BaiF)"/>
    <property type="match status" value="1"/>
</dbReference>
<dbReference type="GO" id="GO:0009395">
    <property type="term" value="P:phospholipid catabolic process"/>
    <property type="evidence" value="ECO:0007669"/>
    <property type="project" value="TreeGrafter"/>
</dbReference>
<dbReference type="InterPro" id="IPR044855">
    <property type="entry name" value="CoA-Trfase_III_dom3_sf"/>
</dbReference>
<feature type="compositionally biased region" description="Polar residues" evidence="8">
    <location>
        <begin position="2113"/>
        <end position="2127"/>
    </location>
</feature>
<dbReference type="GO" id="GO:0004630">
    <property type="term" value="F:phospholipase D activity"/>
    <property type="evidence" value="ECO:0007669"/>
    <property type="project" value="UniProtKB-EC"/>
</dbReference>
<dbReference type="InterPro" id="IPR003673">
    <property type="entry name" value="CoA-Trfase_fam_III"/>
</dbReference>
<feature type="transmembrane region" description="Helical" evidence="9">
    <location>
        <begin position="817"/>
        <end position="843"/>
    </location>
</feature>
<dbReference type="Gene3D" id="3.40.50.10540">
    <property type="entry name" value="Crotonobetainyl-coa:carnitine coa-transferase, domain 1"/>
    <property type="match status" value="1"/>
</dbReference>
<feature type="region of interest" description="Disordered" evidence="8">
    <location>
        <begin position="2103"/>
        <end position="2127"/>
    </location>
</feature>
<evidence type="ECO:0000256" key="9">
    <source>
        <dbReference type="SAM" id="Phobius"/>
    </source>
</evidence>
<keyword evidence="6" id="KW-0442">Lipid degradation</keyword>
<dbReference type="Pfam" id="PF13091">
    <property type="entry name" value="PLDc_2"/>
    <property type="match status" value="1"/>
</dbReference>
<dbReference type="PROSITE" id="PS50035">
    <property type="entry name" value="PLD"/>
    <property type="match status" value="2"/>
</dbReference>
<evidence type="ECO:0000256" key="6">
    <source>
        <dbReference type="ARBA" id="ARBA00022963"/>
    </source>
</evidence>
<accession>A0A6A3LS11</accession>
<dbReference type="SUPFAM" id="SSF56024">
    <property type="entry name" value="Phospholipase D/nuclease"/>
    <property type="match status" value="2"/>
</dbReference>
<feature type="transmembrane region" description="Helical" evidence="9">
    <location>
        <begin position="772"/>
        <end position="797"/>
    </location>
</feature>
<dbReference type="InterPro" id="IPR015679">
    <property type="entry name" value="PLipase_D_fam"/>
</dbReference>
<dbReference type="EC" id="3.1.4.4" evidence="3"/>
<feature type="region of interest" description="Disordered" evidence="8">
    <location>
        <begin position="2141"/>
        <end position="2160"/>
    </location>
</feature>
<dbReference type="InterPro" id="IPR001736">
    <property type="entry name" value="PLipase_D/transphosphatidylase"/>
</dbReference>
<feature type="region of interest" description="Disordered" evidence="8">
    <location>
        <begin position="458"/>
        <end position="501"/>
    </location>
</feature>
<feature type="region of interest" description="Disordered" evidence="8">
    <location>
        <begin position="2067"/>
        <end position="2089"/>
    </location>
</feature>
<dbReference type="FunFam" id="3.30.870.10:FF:000011">
    <property type="entry name" value="Phospholipase"/>
    <property type="match status" value="1"/>
</dbReference>
<protein>
    <recommendedName>
        <fullName evidence="3">phospholipase D</fullName>
        <ecNumber evidence="3">3.1.4.4</ecNumber>
    </recommendedName>
</protein>
<dbReference type="Gene3D" id="3.30.1540.10">
    <property type="entry name" value="formyl-coa transferase, domain 3"/>
    <property type="match status" value="1"/>
</dbReference>
<evidence type="ECO:0000256" key="2">
    <source>
        <dbReference type="ARBA" id="ARBA00008383"/>
    </source>
</evidence>
<dbReference type="CDD" id="cd09138">
    <property type="entry name" value="PLDc_vPLD1_2_yPLD_like_1"/>
    <property type="match status" value="1"/>
</dbReference>
<keyword evidence="4" id="KW-0677">Repeat</keyword>
<dbReference type="InterPro" id="IPR023606">
    <property type="entry name" value="CoA-Trfase_III_dom_1_sf"/>
</dbReference>
<dbReference type="Gene3D" id="3.30.870.10">
    <property type="entry name" value="Endonuclease Chain A"/>
    <property type="match status" value="2"/>
</dbReference>
<evidence type="ECO:0000259" key="10">
    <source>
        <dbReference type="PROSITE" id="PS50035"/>
    </source>
</evidence>
<comment type="caution">
    <text evidence="11">The sequence shown here is derived from an EMBL/GenBank/DDBJ whole genome shotgun (WGS) entry which is preliminary data.</text>
</comment>
<keyword evidence="5" id="KW-0378">Hydrolase</keyword>
<evidence type="ECO:0000256" key="8">
    <source>
        <dbReference type="SAM" id="MobiDB-lite"/>
    </source>
</evidence>
<dbReference type="Proteomes" id="UP000460718">
    <property type="component" value="Unassembled WGS sequence"/>
</dbReference>
<sequence length="2692" mass="299701">MRLPMLSPLTRSSVLIVGRNKLVQGQAQRCVTTITTGPSSSSTRDRPLPLEGIRVVECGHLIAGPFAGTILSYFGADVIKVEPPTGDQVRDYRELDSTKTSLWWYSLGRNKRSVAIDMKKEEGRKLIEELIEQSDVLIENFRPGRMEKWGLGPDHFEKSNPKLVYTRVSGFGQDGPYSSRPGFASVCEAMGGFRYVNGFADRPPARPNLSIGDTIAGIHAALGIVIALLGRERGAAAGLNTKGQIVDVAIYESMFNLMEAVVPEYDYSGSIRECSGSTITGIVPSNTYVTKNKKNVVLAANTDSLFVKLMNAIGREDMATDSKYRTNADRVVHQAEIDAAMVEWTATQDLDTVVAVMEKATVPVGLVYSVEDMVKDPQYQQRGMFEEVEIPDGETTRKLKVPAILPKLKATPGETRFAGRKLGQDTRQVLADVLGRSQKDIKRLLDEKQRGRRRVRACFLRLRASSRPRSSANPSASHPGHPSTPSASFHGPVREPPGVLDLPEAQTDTVASFQRLHGMPGPDDASVDQTKTNSSGYSFKAAPSFSTSGLGSVASVSSYRSSGQEVDVDDCAEECADSDILESPNDGEMTIMNDDDAELSEEEEEVMEHSIDFSVNRATVTRAGVIPCCVFVGRVRWGTTDWEIYFGQKQILRLHFQLHLYCLLNRHKLMRGVHLPWTIWREKRAEKRVADVYTVQDYIRALLKDRYLRNSEPLLSFLEVSPSRAMLRLGPSLKEGYVHMRINGPFQLPLYTCFNRTIEALYRHLYRAWMRIAFVSTIVGFIFPVCLVILTSLPTFFSPQKELVNSESGTKEVSTKLNTAGVFLGLGVLAGIIFFAGFVYKFFQHRLGVIRRWVVLKPSCFAAYRNRNDREPSEVFLFDKTFTARKGSYRQGVSWMPSGLVVGSKAGDIEIDTGHYYTRLTAFIALMGVCYGIMRLSNSIYDFDNLSLDKSLGVPITNASGYENWTQTTDIEYCGYYFTVPQGVTVYVESDEDTAVVSQLQMPSSNSMTANLGYFWQSDSMGNSLNVITNAVGAGTMVSVVKPIDAKNDRFFESGTNYSLPRVGNLALTGVDTDISVQSYSNVDSLCAISVRISPVTWRSYIYYIMFLFAGGIIAPVAGFLANYFVTYLGVWHPHVRRDHWYRCVRRLQKLKRQETSTRFNSFAPHHVSTLADDDSAAIAAKAKSAKLPVGLGNTSGSAINQVVDSVVKLEAETVARLGGEPASSRVDSSTQSEESFKAPPPPPSAVSWHVDAEDTYEAMYKAISNAKYEILIAGWWVCPDLFLLRPRRKLPPRDPEEDPNGQQVNKTMLRQLLMKKAEAGVKIYVLIYREVKLALTLNSAYTKRSLMVHPNIRVLRDPIFQIQSLGFWSHHEKIVCIDQSLAFVGGLDLCFGRYDHQGHPISDPGDDPVWRGKDYSNPIIKDFVRVNKPFEDLIDRAWQPRMPWHDVHCSISGPPVQDVAYHFIQRWNFVCSKNDYQLRTGWCICFRSRRFKFLPKCLVPMDFNGWTLQYPSSDPEIVRERDGSTRTTIPLVREDSLSMEPFQVVQSLNPIYPCSATGPQWQPTSSLNPLNLIRPPITSASGPLDDGEVLRAQRGESILQVFHPSASICNIQVCRSVSMWSAGVPTEASIQAAYMDVIANSKHFLYIENQFFISGMDGNGIVRNRILQALVDRIERAVQRDEKFRVYVVMPLLPAFEGNVRSHELTNLHAVMHWQFATICRGRYSLFEALKGLTSHPEQYVAFFGLRKYGIMPNGCVSTEQIYIHSKLMIADDRCAIIGSANINDRSMNGDRDSEIALVIEDMQYEDGVMNEKPYRRGVAASKLRMQLFREHLGLTDEDLSIVDATSDRTWQTIKSAASSNTKIFESVFDCAPSNRMRAFINFQSIEVTQIFENQRMNVLKVPGRAHVWDAQNLKDGDYAPWTDVNGVPIAADRVDLRDFEVDNFRDRKKKLFSMDHDGWCYARNFSIFQEVRTMKTDYKKREKLQHLVADRLMAQVRRRRWVKKGLLPPRPDPCDSSFSIASDEEEHGRFYSLWRRLQQGDFSRSNSISTPTNFSHLDTGGGIASSMSVGGTNHGRRLHNSSSLPVYGPIMMSNNTASRTAVLGDDPLYPNSPSGPSFQTPQSPSVNAIVAGPRSVRSARTSSLLGTGGGVRTRANTRSARGSFIGMFSVTGGNRNDTDDDSSDAGSDYGGGHSIRASLKRWYSTMDVLDFGRRSKFNAEYFDSEDHLNGDDPLLEEGQGSYHAATREGLLTEEGADESDAEDADCQISHVQTAATVRKEDETRARGQLSEIRGHLVEFPLDFLVEEILKPVGSSGQNILTCIIKSITSMFVFEADAGGALALLDVATKAQLPFDEYVVVAGRVQSFRQLTCLGGRVKRDGKRRLLVVPLIGQTQGAKLTTPSVQVLDVGEVAVNLLLGVRACFPTLVRKNPMAEPMDDDSDSEEEEEAHKKQKHKQEAADCEAARQRQLQTEAAEYMSQTRVKVLATLDELFSVFQIADPTNVLVSLRNDPSLPKNCQLLCMDCPPLGSSEGSAHVASPHAFSTSTAPPEPLNFGVLFSEVATSKKNEQFLHIPVPRSPPLPAPTAQGEDYVQESFQDATVLTFGAKREATAHGGGKTCDEMVKNIRMRHASGTFCTLVLPTKTWEQVVDEHKAFLPHVSELHGELRLRRLMGNGPCGVPVELLLDTSG</sequence>
<dbReference type="PANTHER" id="PTHR18896">
    <property type="entry name" value="PHOSPHOLIPASE D"/>
    <property type="match status" value="1"/>
</dbReference>
<feature type="transmembrane region" description="Helical" evidence="9">
    <location>
        <begin position="1101"/>
        <end position="1126"/>
    </location>
</feature>
<evidence type="ECO:0000256" key="7">
    <source>
        <dbReference type="ARBA" id="ARBA00023098"/>
    </source>
</evidence>
<keyword evidence="9" id="KW-1133">Transmembrane helix</keyword>